<sequence length="42" mass="5017">MDRCRRRPFPMVLRKVRIKKADISSFSCPKYHIEPRTVSLTP</sequence>
<dbReference type="Proteomes" id="UP001272137">
    <property type="component" value="Unassembled WGS sequence"/>
</dbReference>
<protein>
    <submittedName>
        <fullName evidence="1">Uncharacterized protein</fullName>
    </submittedName>
</protein>
<dbReference type="EMBL" id="QXCT01000002">
    <property type="protein sequence ID" value="MDW9253829.1"/>
    <property type="molecule type" value="Genomic_DNA"/>
</dbReference>
<organism evidence="1 2">
    <name type="scientific">Burkholderia thailandensis</name>
    <dbReference type="NCBI Taxonomy" id="57975"/>
    <lineage>
        <taxon>Bacteria</taxon>
        <taxon>Pseudomonadati</taxon>
        <taxon>Pseudomonadota</taxon>
        <taxon>Betaproteobacteria</taxon>
        <taxon>Burkholderiales</taxon>
        <taxon>Burkholderiaceae</taxon>
        <taxon>Burkholderia</taxon>
        <taxon>pseudomallei group</taxon>
    </lineage>
</organism>
<reference evidence="1" key="1">
    <citation type="submission" date="2018-08" db="EMBL/GenBank/DDBJ databases">
        <title>Identification of Burkholderia cepacia strains that express a Burkholderia pseudomallei-like capsular polysaccharide.</title>
        <authorList>
            <person name="Burtnick M.N."/>
            <person name="Vongsouvath M."/>
            <person name="Newton P."/>
            <person name="Wuthiekanun V."/>
            <person name="Limmathurotsakul D."/>
            <person name="Brett P.J."/>
            <person name="Chantratita N."/>
            <person name="Dance D.A."/>
        </authorList>
    </citation>
    <scope>NUCLEOTIDE SEQUENCE</scope>
    <source>
        <strain evidence="1">SBXCC001</strain>
    </source>
</reference>
<dbReference type="AlphaFoldDB" id="A0AAW9CTA5"/>
<comment type="caution">
    <text evidence="1">The sequence shown here is derived from an EMBL/GenBank/DDBJ whole genome shotgun (WGS) entry which is preliminary data.</text>
</comment>
<name>A0AAW9CTA5_BURTH</name>
<evidence type="ECO:0000313" key="1">
    <source>
        <dbReference type="EMBL" id="MDW9253829.1"/>
    </source>
</evidence>
<proteinExistence type="predicted"/>
<gene>
    <name evidence="1" type="ORF">C7S16_3578</name>
</gene>
<accession>A0AAW9CTA5</accession>
<evidence type="ECO:0000313" key="2">
    <source>
        <dbReference type="Proteomes" id="UP001272137"/>
    </source>
</evidence>